<organism evidence="1 2">
    <name type="scientific">Marchantia polymorpha subsp. ruderalis</name>
    <dbReference type="NCBI Taxonomy" id="1480154"/>
    <lineage>
        <taxon>Eukaryota</taxon>
        <taxon>Viridiplantae</taxon>
        <taxon>Streptophyta</taxon>
        <taxon>Embryophyta</taxon>
        <taxon>Marchantiophyta</taxon>
        <taxon>Marchantiopsida</taxon>
        <taxon>Marchantiidae</taxon>
        <taxon>Marchantiales</taxon>
        <taxon>Marchantiaceae</taxon>
        <taxon>Marchantia</taxon>
    </lineage>
</organism>
<dbReference type="AlphaFoldDB" id="A0A176WRF9"/>
<protein>
    <submittedName>
        <fullName evidence="1">Uncharacterized protein</fullName>
    </submittedName>
</protein>
<gene>
    <name evidence="1" type="ORF">AXG93_1550s1070</name>
</gene>
<reference evidence="1" key="1">
    <citation type="submission" date="2016-03" db="EMBL/GenBank/DDBJ databases">
        <title>Mechanisms controlling the formation of the plant cell surface in tip-growing cells are functionally conserved among land plants.</title>
        <authorList>
            <person name="Honkanen S."/>
            <person name="Jones V.A."/>
            <person name="Morieri G."/>
            <person name="Champion C."/>
            <person name="Hetherington A.J."/>
            <person name="Kelly S."/>
            <person name="Saint-Marcoux D."/>
            <person name="Proust H."/>
            <person name="Prescott H."/>
            <person name="Dolan L."/>
        </authorList>
    </citation>
    <scope>NUCLEOTIDE SEQUENCE [LARGE SCALE GENOMIC DNA]</scope>
    <source>
        <tissue evidence="1">Whole gametophyte</tissue>
    </source>
</reference>
<comment type="caution">
    <text evidence="1">The sequence shown here is derived from an EMBL/GenBank/DDBJ whole genome shotgun (WGS) entry which is preliminary data.</text>
</comment>
<keyword evidence="2" id="KW-1185">Reference proteome</keyword>
<evidence type="ECO:0000313" key="2">
    <source>
        <dbReference type="Proteomes" id="UP000077202"/>
    </source>
</evidence>
<name>A0A176WRF9_MARPO</name>
<dbReference type="Proteomes" id="UP000077202">
    <property type="component" value="Unassembled WGS sequence"/>
</dbReference>
<accession>A0A176WRF9</accession>
<evidence type="ECO:0000313" key="1">
    <source>
        <dbReference type="EMBL" id="OAE35201.1"/>
    </source>
</evidence>
<proteinExistence type="predicted"/>
<sequence>MQVSAQLLSFWQNLSATLPDAPATPAPTAHPAAAAPHAHASECDCVTSKMAEGTDCIDLTDVEASQGLS</sequence>
<dbReference type="EMBL" id="LVLJ01000228">
    <property type="protein sequence ID" value="OAE35201.1"/>
    <property type="molecule type" value="Genomic_DNA"/>
</dbReference>